<comment type="similarity">
    <text evidence="2">Belongs to the eukaryotic/archaeal RNase P protein component 3 family.</text>
</comment>
<evidence type="ECO:0000256" key="1">
    <source>
        <dbReference type="ARBA" id="ARBA00004123"/>
    </source>
</evidence>
<dbReference type="SUPFAM" id="SSF89550">
    <property type="entry name" value="PHP domain-like"/>
    <property type="match status" value="1"/>
</dbReference>
<keyword evidence="5" id="KW-1185">Reference proteome</keyword>
<evidence type="ECO:0000313" key="5">
    <source>
        <dbReference type="Proteomes" id="UP001152562"/>
    </source>
</evidence>
<proteinExistence type="inferred from homology"/>
<evidence type="ECO:0000313" key="4">
    <source>
        <dbReference type="EMBL" id="CAH4035677.1"/>
    </source>
</evidence>
<evidence type="ECO:0000256" key="2">
    <source>
        <dbReference type="ARBA" id="ARBA00007331"/>
    </source>
</evidence>
<evidence type="ECO:0000256" key="3">
    <source>
        <dbReference type="ARBA" id="ARBA00022694"/>
    </source>
</evidence>
<dbReference type="EMBL" id="CALOZG010000042">
    <property type="protein sequence ID" value="CAH4035677.1"/>
    <property type="molecule type" value="Genomic_DNA"/>
</dbReference>
<comment type="caution">
    <text evidence="4">The sequence shown here is derived from an EMBL/GenBank/DDBJ whole genome shotgun (WGS) entry which is preliminary data.</text>
</comment>
<dbReference type="OrthoDB" id="17948at2759"/>
<name>A0A9P0TTC5_PIEBR</name>
<accession>A0A9P0TTC5</accession>
<dbReference type="PANTHER" id="PTHR13031:SF0">
    <property type="entry name" value="RIBONUCLEASE P PROTEIN SUBUNIT P30"/>
    <property type="match status" value="1"/>
</dbReference>
<dbReference type="GO" id="GO:0003723">
    <property type="term" value="F:RNA binding"/>
    <property type="evidence" value="ECO:0007669"/>
    <property type="project" value="TreeGrafter"/>
</dbReference>
<organism evidence="4 5">
    <name type="scientific">Pieris brassicae</name>
    <name type="common">White butterfly</name>
    <name type="synonym">Large white butterfly</name>
    <dbReference type="NCBI Taxonomy" id="7116"/>
    <lineage>
        <taxon>Eukaryota</taxon>
        <taxon>Metazoa</taxon>
        <taxon>Ecdysozoa</taxon>
        <taxon>Arthropoda</taxon>
        <taxon>Hexapoda</taxon>
        <taxon>Insecta</taxon>
        <taxon>Pterygota</taxon>
        <taxon>Neoptera</taxon>
        <taxon>Endopterygota</taxon>
        <taxon>Lepidoptera</taxon>
        <taxon>Glossata</taxon>
        <taxon>Ditrysia</taxon>
        <taxon>Papilionoidea</taxon>
        <taxon>Pieridae</taxon>
        <taxon>Pierinae</taxon>
        <taxon>Pieris</taxon>
    </lineage>
</organism>
<dbReference type="GO" id="GO:0008033">
    <property type="term" value="P:tRNA processing"/>
    <property type="evidence" value="ECO:0007669"/>
    <property type="project" value="UniProtKB-KW"/>
</dbReference>
<dbReference type="PANTHER" id="PTHR13031">
    <property type="entry name" value="RIBONUCLEASE P SUBUNIT P30"/>
    <property type="match status" value="1"/>
</dbReference>
<protein>
    <submittedName>
        <fullName evidence="4">Uncharacterized protein</fullName>
    </submittedName>
</protein>
<dbReference type="InterPro" id="IPR016195">
    <property type="entry name" value="Pol/histidinol_Pase-like"/>
</dbReference>
<gene>
    <name evidence="4" type="ORF">PIBRA_LOCUS11715</name>
</gene>
<dbReference type="GO" id="GO:0005655">
    <property type="term" value="C:nucleolar ribonuclease P complex"/>
    <property type="evidence" value="ECO:0007669"/>
    <property type="project" value="TreeGrafter"/>
</dbReference>
<dbReference type="Gene3D" id="3.20.20.140">
    <property type="entry name" value="Metal-dependent hydrolases"/>
    <property type="match status" value="1"/>
</dbReference>
<sequence>MNFQNLGFSDLSVSKEYDNKKYYLFERLGFNTIAINAYVEETDEEPKKKRKKGEIKEKKDFIPPPVDISNEDKGNLNILQRITIGFSDSSVAIKMNSSENLKKYDIIAVIPKTLQAFQYACGTLDVDIITFEPESRIPYKISRKLYRQAVERGIFFELMYAPAIKDSSARKNIISTAHNYHAVGKSRNIIITSSALTPVQTRSVHDIINLGFIFGLNSNESLKAIRNNVRQLILKAQGRKCGKHYMEIESIDVMENKANFE</sequence>
<dbReference type="Proteomes" id="UP001152562">
    <property type="component" value="Unassembled WGS sequence"/>
</dbReference>
<comment type="subcellular location">
    <subcellularLocation>
        <location evidence="1">Nucleus</location>
    </subcellularLocation>
</comment>
<reference evidence="4" key="1">
    <citation type="submission" date="2022-05" db="EMBL/GenBank/DDBJ databases">
        <authorList>
            <person name="Okamura Y."/>
        </authorList>
    </citation>
    <scope>NUCLEOTIDE SEQUENCE</scope>
</reference>
<dbReference type="Pfam" id="PF01876">
    <property type="entry name" value="RNase_P_p30"/>
    <property type="match status" value="1"/>
</dbReference>
<dbReference type="AlphaFoldDB" id="A0A9P0TTC5"/>
<keyword evidence="3" id="KW-0819">tRNA processing</keyword>
<dbReference type="InterPro" id="IPR002738">
    <property type="entry name" value="RNase_P_p30"/>
</dbReference>